<accession>A0A1N7GJ38</accession>
<feature type="region of interest" description="Disordered" evidence="1">
    <location>
        <begin position="1"/>
        <end position="24"/>
    </location>
</feature>
<dbReference type="Proteomes" id="UP000185936">
    <property type="component" value="Unassembled WGS sequence"/>
</dbReference>
<protein>
    <submittedName>
        <fullName evidence="2">Uncharacterized protein</fullName>
    </submittedName>
</protein>
<sequence>MDWDTPVVDERDLARTDDGGADSDPWAAVLDSQVEIARDYGWLDATMQDGTFLALNTLVANVFSGGSIATETVVPSFALNHRDRRSHVIDAFEDTRSG</sequence>
<reference evidence="3" key="1">
    <citation type="submission" date="2017-01" db="EMBL/GenBank/DDBJ databases">
        <authorList>
            <person name="Varghese N."/>
            <person name="Submissions S."/>
        </authorList>
    </citation>
    <scope>NUCLEOTIDE SEQUENCE [LARGE SCALE GENOMIC DNA]</scope>
    <source>
        <strain evidence="3">type strain: HArc-</strain>
    </source>
</reference>
<evidence type="ECO:0000313" key="2">
    <source>
        <dbReference type="EMBL" id="SIS12625.1"/>
    </source>
</evidence>
<organism evidence="2 3">
    <name type="scientific">Natronorubrum thiooxidans</name>
    <dbReference type="NCBI Taxonomy" id="308853"/>
    <lineage>
        <taxon>Archaea</taxon>
        <taxon>Methanobacteriati</taxon>
        <taxon>Methanobacteriota</taxon>
        <taxon>Stenosarchaea group</taxon>
        <taxon>Halobacteria</taxon>
        <taxon>Halobacteriales</taxon>
        <taxon>Natrialbaceae</taxon>
        <taxon>Natronorubrum</taxon>
    </lineage>
</organism>
<feature type="compositionally biased region" description="Basic and acidic residues" evidence="1">
    <location>
        <begin position="8"/>
        <end position="18"/>
    </location>
</feature>
<name>A0A1N7GJ38_9EURY</name>
<dbReference type="OrthoDB" id="200049at2157"/>
<gene>
    <name evidence="2" type="ORF">SAMN05421752_112139</name>
</gene>
<evidence type="ECO:0000256" key="1">
    <source>
        <dbReference type="SAM" id="MobiDB-lite"/>
    </source>
</evidence>
<evidence type="ECO:0000313" key="3">
    <source>
        <dbReference type="Proteomes" id="UP000185936"/>
    </source>
</evidence>
<dbReference type="EMBL" id="FTNR01000012">
    <property type="protein sequence ID" value="SIS12625.1"/>
    <property type="molecule type" value="Genomic_DNA"/>
</dbReference>
<keyword evidence="3" id="KW-1185">Reference proteome</keyword>
<proteinExistence type="predicted"/>
<dbReference type="AlphaFoldDB" id="A0A1N7GJ38"/>